<dbReference type="GO" id="GO:0000462">
    <property type="term" value="P:maturation of SSU-rRNA from tricistronic rRNA transcript (SSU-rRNA, 5.8S rRNA, LSU-rRNA)"/>
    <property type="evidence" value="ECO:0007669"/>
    <property type="project" value="TreeGrafter"/>
</dbReference>
<evidence type="ECO:0000313" key="11">
    <source>
        <dbReference type="EMBL" id="TIA85254.1"/>
    </source>
</evidence>
<keyword evidence="5" id="KW-0347">Helicase</keyword>
<dbReference type="PROSITE" id="PS51192">
    <property type="entry name" value="HELICASE_ATP_BIND_1"/>
    <property type="match status" value="1"/>
</dbReference>
<dbReference type="InterPro" id="IPR014001">
    <property type="entry name" value="Helicase_ATP-bd"/>
</dbReference>
<dbReference type="GO" id="GO:0005524">
    <property type="term" value="F:ATP binding"/>
    <property type="evidence" value="ECO:0007669"/>
    <property type="project" value="UniProtKB-KW"/>
</dbReference>
<dbReference type="CDD" id="cd17982">
    <property type="entry name" value="DEXHc_DHX37"/>
    <property type="match status" value="1"/>
</dbReference>
<dbReference type="GO" id="GO:1990904">
    <property type="term" value="C:ribonucleoprotein complex"/>
    <property type="evidence" value="ECO:0007669"/>
    <property type="project" value="UniProtKB-ARBA"/>
</dbReference>
<dbReference type="Pfam" id="PF00270">
    <property type="entry name" value="DEAD"/>
    <property type="match status" value="1"/>
</dbReference>
<dbReference type="EMBL" id="SPNW01000117">
    <property type="protein sequence ID" value="TIA85254.1"/>
    <property type="molecule type" value="Genomic_DNA"/>
</dbReference>
<evidence type="ECO:0000256" key="7">
    <source>
        <dbReference type="ARBA" id="ARBA00047984"/>
    </source>
</evidence>
<feature type="region of interest" description="Disordered" evidence="8">
    <location>
        <begin position="1"/>
        <end position="133"/>
    </location>
</feature>
<dbReference type="InterPro" id="IPR011709">
    <property type="entry name" value="DEAD-box_helicase_OB_fold"/>
</dbReference>
<dbReference type="InterPro" id="IPR007502">
    <property type="entry name" value="Helicase-assoc_dom"/>
</dbReference>
<dbReference type="InterPro" id="IPR002464">
    <property type="entry name" value="DNA/RNA_helicase_DEAH_CS"/>
</dbReference>
<evidence type="ECO:0000256" key="3">
    <source>
        <dbReference type="ARBA" id="ARBA00022741"/>
    </source>
</evidence>
<feature type="compositionally biased region" description="Polar residues" evidence="8">
    <location>
        <begin position="185"/>
        <end position="200"/>
    </location>
</feature>
<evidence type="ECO:0000259" key="10">
    <source>
        <dbReference type="PROSITE" id="PS51194"/>
    </source>
</evidence>
<feature type="region of interest" description="Disordered" evidence="8">
    <location>
        <begin position="629"/>
        <end position="695"/>
    </location>
</feature>
<dbReference type="GO" id="GO:0003723">
    <property type="term" value="F:RNA binding"/>
    <property type="evidence" value="ECO:0007669"/>
    <property type="project" value="TreeGrafter"/>
</dbReference>
<dbReference type="Pfam" id="PF21010">
    <property type="entry name" value="HA2_C"/>
    <property type="match status" value="1"/>
</dbReference>
<evidence type="ECO:0000256" key="8">
    <source>
        <dbReference type="SAM" id="MobiDB-lite"/>
    </source>
</evidence>
<dbReference type="SMART" id="SM00487">
    <property type="entry name" value="DEXDc"/>
    <property type="match status" value="1"/>
</dbReference>
<dbReference type="Proteomes" id="UP000310189">
    <property type="component" value="Unassembled WGS sequence"/>
</dbReference>
<feature type="domain" description="Helicase C-terminal" evidence="10">
    <location>
        <begin position="585"/>
        <end position="829"/>
    </location>
</feature>
<organism evidence="11 12">
    <name type="scientific">Wallemia hederae</name>
    <dbReference type="NCBI Taxonomy" id="1540922"/>
    <lineage>
        <taxon>Eukaryota</taxon>
        <taxon>Fungi</taxon>
        <taxon>Dikarya</taxon>
        <taxon>Basidiomycota</taxon>
        <taxon>Wallemiomycotina</taxon>
        <taxon>Wallemiomycetes</taxon>
        <taxon>Wallemiales</taxon>
        <taxon>Wallemiaceae</taxon>
        <taxon>Wallemia</taxon>
    </lineage>
</organism>
<evidence type="ECO:0000313" key="12">
    <source>
        <dbReference type="Proteomes" id="UP000310189"/>
    </source>
</evidence>
<evidence type="ECO:0000256" key="6">
    <source>
        <dbReference type="ARBA" id="ARBA00022840"/>
    </source>
</evidence>
<keyword evidence="3" id="KW-0547">Nucleotide-binding</keyword>
<keyword evidence="6" id="KW-0067">ATP-binding</keyword>
<evidence type="ECO:0000256" key="4">
    <source>
        <dbReference type="ARBA" id="ARBA00022801"/>
    </source>
</evidence>
<dbReference type="GO" id="GO:0003724">
    <property type="term" value="F:RNA helicase activity"/>
    <property type="evidence" value="ECO:0007669"/>
    <property type="project" value="UniProtKB-EC"/>
</dbReference>
<evidence type="ECO:0000256" key="2">
    <source>
        <dbReference type="ARBA" id="ARBA00012552"/>
    </source>
</evidence>
<dbReference type="InterPro" id="IPR027417">
    <property type="entry name" value="P-loop_NTPase"/>
</dbReference>
<protein>
    <recommendedName>
        <fullName evidence="2">RNA helicase</fullName>
        <ecNumber evidence="2">3.6.4.13</ecNumber>
    </recommendedName>
</protein>
<dbReference type="AlphaFoldDB" id="A0A4T0FDV9"/>
<dbReference type="PROSITE" id="PS00690">
    <property type="entry name" value="DEAH_ATP_HELICASE"/>
    <property type="match status" value="1"/>
</dbReference>
<evidence type="ECO:0000256" key="5">
    <source>
        <dbReference type="ARBA" id="ARBA00022806"/>
    </source>
</evidence>
<keyword evidence="4" id="KW-0378">Hydrolase</keyword>
<dbReference type="PROSITE" id="PS51194">
    <property type="entry name" value="HELICASE_CTER"/>
    <property type="match status" value="1"/>
</dbReference>
<dbReference type="CDD" id="cd18791">
    <property type="entry name" value="SF2_C_RHA"/>
    <property type="match status" value="1"/>
</dbReference>
<dbReference type="Pfam" id="PF04408">
    <property type="entry name" value="WHD_HA2"/>
    <property type="match status" value="1"/>
</dbReference>
<feature type="region of interest" description="Disordered" evidence="8">
    <location>
        <begin position="145"/>
        <end position="294"/>
    </location>
</feature>
<proteinExistence type="inferred from homology"/>
<comment type="caution">
    <text evidence="11">The sequence shown here is derived from an EMBL/GenBank/DDBJ whole genome shotgun (WGS) entry which is preliminary data.</text>
</comment>
<feature type="compositionally biased region" description="Basic and acidic residues" evidence="8">
    <location>
        <begin position="50"/>
        <end position="70"/>
    </location>
</feature>
<evidence type="ECO:0000259" key="9">
    <source>
        <dbReference type="PROSITE" id="PS51192"/>
    </source>
</evidence>
<dbReference type="InterPro" id="IPR001650">
    <property type="entry name" value="Helicase_C-like"/>
</dbReference>
<dbReference type="EC" id="3.6.4.13" evidence="2"/>
<dbReference type="InterPro" id="IPR011545">
    <property type="entry name" value="DEAD/DEAH_box_helicase_dom"/>
</dbReference>
<feature type="domain" description="Helicase ATP-binding" evidence="9">
    <location>
        <begin position="385"/>
        <end position="563"/>
    </location>
</feature>
<name>A0A4T0FDV9_9BASI</name>
<dbReference type="PANTHER" id="PTHR18934:SF99">
    <property type="entry name" value="ATP-DEPENDENT RNA HELICASE DHX37-RELATED"/>
    <property type="match status" value="1"/>
</dbReference>
<feature type="compositionally biased region" description="Basic and acidic residues" evidence="8">
    <location>
        <begin position="278"/>
        <end position="294"/>
    </location>
</feature>
<dbReference type="SMART" id="SM00490">
    <property type="entry name" value="HELICc"/>
    <property type="match status" value="1"/>
</dbReference>
<accession>A0A4T0FDV9</accession>
<reference evidence="11 12" key="1">
    <citation type="submission" date="2019-03" db="EMBL/GenBank/DDBJ databases">
        <title>Sequencing 23 genomes of Wallemia ichthyophaga.</title>
        <authorList>
            <person name="Gostincar C."/>
        </authorList>
    </citation>
    <scope>NUCLEOTIDE SEQUENCE [LARGE SCALE GENOMIC DNA]</scope>
    <source>
        <strain evidence="11 12">EXF-5753</strain>
    </source>
</reference>
<dbReference type="SUPFAM" id="SSF52540">
    <property type="entry name" value="P-loop containing nucleoside triphosphate hydrolases"/>
    <property type="match status" value="1"/>
</dbReference>
<sequence length="1182" mass="130556">MARDRSNRFNAKGRQSGLNKLREDNNRRINKRNAAADEHAQSNQEMVIPKTREEKQEEQMRKAELRRELESQQQGKISSKKRKRLDAFITRQLKKEERKDLIDKLRKSQSSGDTSFLQSSSNLGSKQQHSAQDRLAISEHLSVKSALKHSGSRQNRSDCDPDSAEDSDDSLHSLHSDDVVKSRHTPPTRTPITSNTSIEQLEQPLKPTSKPMVGTALGSALGTSALKPIIRPRKKKAKTKASITRGWKTNKNDQSESSDSGSQSSFDSSASDSDLDAETSKSVEPDSDDILDRNRGEKFKQWALLQTKHEPEFELAVPTAPVQAPHLKSKGPARALAGKVEMPTNALVQESDDPNVLRSVEVSRTEELQTSRMLLPVTELEQEIVETVLLNPITVICGETGSGKTTQLPQFLFERAFGTKGSLNPGIVAITQPRRVAAVSMANRVGAELGVGSPKVAYKIRYDGNTSPETAIKFMTDGVLLRELANDFLLSKYSVVIVDEAHERSVNTDILIGVLSRVVTLRNNRWKENLQSTSPLRLVIMSATLRVSDFTENKTLFQQQPPVVNVAARQHPVTIHFAKKTSNDYLDEAMAKTIKIHKKLPPGGILVFLTGQAEIESVVKKLNQRFGAKDHLKSQKPKARESKANSNAANGDIEIEEVDLGDTIPPTPELDEDLKEVDSEDSGDESGFEEATIDENSSPMHVLPLYSLLPSDKQLQVFEPAPEGARLVVVATNVAETSLTIPGIRYVIDSGRAKERSYNPQNGMQSFNVSWISKASAAQRAGRAGRTGPGHTYRLYSSAVFENHFEHFAKPEILRMPIEGVVLQMKSMNLDVVNNFPFPTPPNAVGLSMAEKMLSNLGALSNTALTHSQGKSQITELGRSMSLFPVAPRFAKMLVTGFQHGCLPYIIAIVSALSVGDPFIHEEALKNSLNDDDSEDARQAIRKAYFKSQQKFASLGDHTSDLFKVLSAVGAYEYAGGGESFCRANFLRLKAMEEIHKLRAQISYLIQSTYPSINAHFVPKLSPPSETQLKVIRQLITAGFIEQVAVRKDLAEENENAGKKFQSCRGIAYKAIGIEEDVFIHPSSTLFSGEPPGYITFTEVVSTSQPYLKGLTVIDVSWLHKLGKSMCRFSKPVQAPANASLQKSESRREVIVEPHFGPGRGIKLPAVKMEQVKDSHGRWILC</sequence>
<dbReference type="GO" id="GO:0016787">
    <property type="term" value="F:hydrolase activity"/>
    <property type="evidence" value="ECO:0007669"/>
    <property type="project" value="UniProtKB-KW"/>
</dbReference>
<dbReference type="Gene3D" id="1.20.120.1080">
    <property type="match status" value="1"/>
</dbReference>
<feature type="compositionally biased region" description="Basic and acidic residues" evidence="8">
    <location>
        <begin position="629"/>
        <end position="643"/>
    </location>
</feature>
<dbReference type="GO" id="GO:0005730">
    <property type="term" value="C:nucleolus"/>
    <property type="evidence" value="ECO:0007669"/>
    <property type="project" value="TreeGrafter"/>
</dbReference>
<comment type="similarity">
    <text evidence="1">Belongs to the DEAD box helicase family. DEAH subfamily.</text>
</comment>
<feature type="compositionally biased region" description="Acidic residues" evidence="8">
    <location>
        <begin position="669"/>
        <end position="693"/>
    </location>
</feature>
<feature type="compositionally biased region" description="Basic residues" evidence="8">
    <location>
        <begin position="230"/>
        <end position="239"/>
    </location>
</feature>
<keyword evidence="12" id="KW-1185">Reference proteome</keyword>
<dbReference type="Gene3D" id="3.40.50.300">
    <property type="entry name" value="P-loop containing nucleotide triphosphate hydrolases"/>
    <property type="match status" value="2"/>
</dbReference>
<feature type="compositionally biased region" description="Basic and acidic residues" evidence="8">
    <location>
        <begin position="169"/>
        <end position="181"/>
    </location>
</feature>
<evidence type="ECO:0000256" key="1">
    <source>
        <dbReference type="ARBA" id="ARBA00008792"/>
    </source>
</evidence>
<dbReference type="Pfam" id="PF00271">
    <property type="entry name" value="Helicase_C"/>
    <property type="match status" value="1"/>
</dbReference>
<dbReference type="FunFam" id="3.40.50.300:FF:000637">
    <property type="entry name" value="ATP-dependent RNA helicase DHX37/DHR1"/>
    <property type="match status" value="1"/>
</dbReference>
<feature type="compositionally biased region" description="Low complexity" evidence="8">
    <location>
        <begin position="255"/>
        <end position="272"/>
    </location>
</feature>
<dbReference type="SMART" id="SM00847">
    <property type="entry name" value="HA2"/>
    <property type="match status" value="1"/>
</dbReference>
<dbReference type="Pfam" id="PF07717">
    <property type="entry name" value="OB_NTP_bind"/>
    <property type="match status" value="1"/>
</dbReference>
<gene>
    <name evidence="11" type="ORF">E3P99_04038</name>
</gene>
<dbReference type="InterPro" id="IPR048333">
    <property type="entry name" value="HA2_WH"/>
</dbReference>
<feature type="compositionally biased region" description="Basic and acidic residues" evidence="8">
    <location>
        <begin position="93"/>
        <end position="106"/>
    </location>
</feature>
<feature type="compositionally biased region" description="Polar residues" evidence="8">
    <location>
        <begin position="108"/>
        <end position="130"/>
    </location>
</feature>
<dbReference type="PANTHER" id="PTHR18934">
    <property type="entry name" value="ATP-DEPENDENT RNA HELICASE"/>
    <property type="match status" value="1"/>
</dbReference>
<comment type="catalytic activity">
    <reaction evidence="7">
        <text>ATP + H2O = ADP + phosphate + H(+)</text>
        <dbReference type="Rhea" id="RHEA:13065"/>
        <dbReference type="ChEBI" id="CHEBI:15377"/>
        <dbReference type="ChEBI" id="CHEBI:15378"/>
        <dbReference type="ChEBI" id="CHEBI:30616"/>
        <dbReference type="ChEBI" id="CHEBI:43474"/>
        <dbReference type="ChEBI" id="CHEBI:456216"/>
        <dbReference type="EC" id="3.6.4.13"/>
    </reaction>
</comment>
<dbReference type="OrthoDB" id="10253254at2759"/>